<evidence type="ECO:0000259" key="2">
    <source>
        <dbReference type="PROSITE" id="PS50883"/>
    </source>
</evidence>
<dbReference type="Pfam" id="PF00563">
    <property type="entry name" value="EAL"/>
    <property type="match status" value="1"/>
</dbReference>
<dbReference type="PROSITE" id="PS50883">
    <property type="entry name" value="EAL"/>
    <property type="match status" value="1"/>
</dbReference>
<dbReference type="SUPFAM" id="SSF141868">
    <property type="entry name" value="EAL domain-like"/>
    <property type="match status" value="1"/>
</dbReference>
<proteinExistence type="predicted"/>
<protein>
    <submittedName>
        <fullName evidence="3">EAL domain-containing protein</fullName>
    </submittedName>
</protein>
<dbReference type="SUPFAM" id="SSF48452">
    <property type="entry name" value="TPR-like"/>
    <property type="match status" value="1"/>
</dbReference>
<dbReference type="InterPro" id="IPR050706">
    <property type="entry name" value="Cyclic-di-GMP_PDE-like"/>
</dbReference>
<dbReference type="Gene3D" id="3.20.20.450">
    <property type="entry name" value="EAL domain"/>
    <property type="match status" value="1"/>
</dbReference>
<feature type="transmembrane region" description="Helical" evidence="1">
    <location>
        <begin position="361"/>
        <end position="383"/>
    </location>
</feature>
<dbReference type="PANTHER" id="PTHR33121">
    <property type="entry name" value="CYCLIC DI-GMP PHOSPHODIESTERASE PDEF"/>
    <property type="match status" value="1"/>
</dbReference>
<dbReference type="InterPro" id="IPR035919">
    <property type="entry name" value="EAL_sf"/>
</dbReference>
<comment type="caution">
    <text evidence="3">The sequence shown here is derived from an EMBL/GenBank/DDBJ whole genome shotgun (WGS) entry which is preliminary data.</text>
</comment>
<keyword evidence="4" id="KW-1185">Reference proteome</keyword>
<organism evidence="3 4">
    <name type="scientific">Paeniclostridium hominis</name>
    <dbReference type="NCBI Taxonomy" id="2764329"/>
    <lineage>
        <taxon>Bacteria</taxon>
        <taxon>Bacillati</taxon>
        <taxon>Bacillota</taxon>
        <taxon>Clostridia</taxon>
        <taxon>Peptostreptococcales</taxon>
        <taxon>Peptostreptococcaceae</taxon>
        <taxon>Paeniclostridium</taxon>
    </lineage>
</organism>
<dbReference type="RefSeq" id="WP_187004983.1">
    <property type="nucleotide sequence ID" value="NZ_JACRWD010000001.1"/>
</dbReference>
<keyword evidence="1" id="KW-0472">Membrane</keyword>
<gene>
    <name evidence="3" type="ORF">H8891_02110</name>
</gene>
<dbReference type="CDD" id="cd01948">
    <property type="entry name" value="EAL"/>
    <property type="match status" value="1"/>
</dbReference>
<reference evidence="3 4" key="1">
    <citation type="submission" date="2020-08" db="EMBL/GenBank/DDBJ databases">
        <authorList>
            <person name="Liu C."/>
            <person name="Sun Q."/>
        </authorList>
    </citation>
    <scope>NUCLEOTIDE SEQUENCE [LARGE SCALE GENOMIC DNA]</scope>
    <source>
        <strain evidence="3 4">NSJ-45</strain>
    </source>
</reference>
<dbReference type="InterPro" id="IPR001633">
    <property type="entry name" value="EAL_dom"/>
</dbReference>
<name>A0ABR7K0E6_9FIRM</name>
<dbReference type="Proteomes" id="UP000611796">
    <property type="component" value="Unassembled WGS sequence"/>
</dbReference>
<dbReference type="EMBL" id="JACRWD010000001">
    <property type="protein sequence ID" value="MBC6002581.1"/>
    <property type="molecule type" value="Genomic_DNA"/>
</dbReference>
<feature type="domain" description="EAL" evidence="2">
    <location>
        <begin position="388"/>
        <end position="645"/>
    </location>
</feature>
<evidence type="ECO:0000313" key="3">
    <source>
        <dbReference type="EMBL" id="MBC6002581.1"/>
    </source>
</evidence>
<dbReference type="PANTHER" id="PTHR33121:SF70">
    <property type="entry name" value="SIGNALING PROTEIN YKOW"/>
    <property type="match status" value="1"/>
</dbReference>
<dbReference type="InterPro" id="IPR011990">
    <property type="entry name" value="TPR-like_helical_dom_sf"/>
</dbReference>
<dbReference type="SMART" id="SM00052">
    <property type="entry name" value="EAL"/>
    <property type="match status" value="1"/>
</dbReference>
<keyword evidence="1" id="KW-0812">Transmembrane</keyword>
<keyword evidence="1" id="KW-1133">Transmembrane helix</keyword>
<evidence type="ECO:0000256" key="1">
    <source>
        <dbReference type="SAM" id="Phobius"/>
    </source>
</evidence>
<evidence type="ECO:0000313" key="4">
    <source>
        <dbReference type="Proteomes" id="UP000611796"/>
    </source>
</evidence>
<accession>A0ABR7K0E6</accession>
<sequence>MNEKTNSFAKVYSYYYLSKDAKNNKNIDKAIDYAQDSFESLDKNQYGKYQNIIWETFENLIDTEKGKELALKSYNKIKDYEYLLNQESKLYFYKKLAKLNKISSKYVYSMENNLSVVDLAENLGNDEELYKAIIEMALVAKQTGQYKLALEIMDFNKNIKIKNKKSEVDLIFYKFINLAEIESILENNEKAINYLNKIEDYEKYIDENKLDDLKTVEKIVEAEYYIEKENFKLANKYLKEAKYLIDNDDENFYKNKKFMYYTSLAKLYTKEKRYNEAINIYINIINSAQKKLELEYIEISLDKLITLYKITGNNKKEYENGIALLKLKDYKNDIFSKHYYESMIYKFCSKKLKKESINIKIINVIFKILILILFAFIFTFNIYPKIRKCTNKRKIRKYMKENNYVIHYQPIVDPKENEIVGFEALIRCKLNNELIMPSIIIDNIERYDMMGEVSIWILKKIIRDYKEIKKIDNLSEEFYISMNMSLKEVEDDNILEQFKEIIKNSNIKEKSICIEITENNSYKNQKKVEENIEKLREYGFLVALDDFGVEYSNISILGQFKFDTVKLDKYFIDSIHKTAISKTVIEIFDYLSCMKEKNIIIEGVEEKSQVDFIKDTSSSKFYIQGYFYSKPLELDDLKNFKLNIN</sequence>